<evidence type="ECO:0000313" key="3">
    <source>
        <dbReference type="EMBL" id="RCL72862.1"/>
    </source>
</evidence>
<name>A0A368DLZ6_9PROT</name>
<dbReference type="InterPro" id="IPR043167">
    <property type="entry name" value="LpxI_C_sf"/>
</dbReference>
<accession>A0A368DLZ6</accession>
<evidence type="ECO:0000313" key="4">
    <source>
        <dbReference type="Proteomes" id="UP000253570"/>
    </source>
</evidence>
<feature type="domain" description="LpxI N-terminal" evidence="2">
    <location>
        <begin position="6"/>
        <end position="135"/>
    </location>
</feature>
<gene>
    <name evidence="3" type="ORF">DBW71_04925</name>
</gene>
<dbReference type="EMBL" id="QOQD01000011">
    <property type="protein sequence ID" value="RCL72862.1"/>
    <property type="molecule type" value="Genomic_DNA"/>
</dbReference>
<evidence type="ECO:0000259" key="1">
    <source>
        <dbReference type="Pfam" id="PF06230"/>
    </source>
</evidence>
<dbReference type="AlphaFoldDB" id="A0A368DLZ6"/>
<reference evidence="3 4" key="1">
    <citation type="journal article" date="2018" name="Microbiome">
        <title>Fine metagenomic profile of the Mediterranean stratified and mixed water columns revealed by assembly and recruitment.</title>
        <authorList>
            <person name="Haro-Moreno J.M."/>
            <person name="Lopez-Perez M."/>
            <person name="De La Torre J.R."/>
            <person name="Picazo A."/>
            <person name="Camacho A."/>
            <person name="Rodriguez-Valera F."/>
        </authorList>
    </citation>
    <scope>NUCLEOTIDE SEQUENCE [LARGE SCALE GENOMIC DNA]</scope>
    <source>
        <strain evidence="3">MED-G57</strain>
    </source>
</reference>
<evidence type="ECO:0000259" key="2">
    <source>
        <dbReference type="Pfam" id="PF17930"/>
    </source>
</evidence>
<feature type="domain" description="LpxI C-terminal" evidence="1">
    <location>
        <begin position="140"/>
        <end position="270"/>
    </location>
</feature>
<dbReference type="PANTHER" id="PTHR39962:SF1">
    <property type="entry name" value="LPXI FAMILY PROTEIN"/>
    <property type="match status" value="1"/>
</dbReference>
<dbReference type="Proteomes" id="UP000253570">
    <property type="component" value="Unassembled WGS sequence"/>
</dbReference>
<dbReference type="InterPro" id="IPR053174">
    <property type="entry name" value="LpxI"/>
</dbReference>
<dbReference type="Pfam" id="PF17930">
    <property type="entry name" value="LpxI_N"/>
    <property type="match status" value="1"/>
</dbReference>
<sequence length="280" mass="31228">MKSYNKLAIIAGFGSLPLQVINDAISKDWDVTIFSIDGSFKSNSKNYNIIELSYLNIKKISNILKKNNIKNITMIGYIPRPNNMSAYLNLSNILFYLKFRNIMNSGDSSLFNNLIKFIEGKGYNIIGAHQISDNLTLTKGLYSITKIVGKENDNIKIANYIANKIGDLDIGQSVVVARERVLAVEAAEGTNSMLKRIIDLRIASPDKGGVFFKTSQNIQDKRVDMPTIGPKTIDLVIKANLSGIAITQGDVIVLEYDKIIKLINENNLFFIVIDRLSNDE</sequence>
<dbReference type="PANTHER" id="PTHR39962">
    <property type="entry name" value="BLL4848 PROTEIN"/>
    <property type="match status" value="1"/>
</dbReference>
<dbReference type="Pfam" id="PF06230">
    <property type="entry name" value="LpxI_C"/>
    <property type="match status" value="1"/>
</dbReference>
<dbReference type="Gene3D" id="3.40.140.80">
    <property type="match status" value="1"/>
</dbReference>
<dbReference type="Gene3D" id="3.40.50.20">
    <property type="match status" value="1"/>
</dbReference>
<dbReference type="InterPro" id="IPR010415">
    <property type="entry name" value="LpxI_C"/>
</dbReference>
<comment type="caution">
    <text evidence="3">The sequence shown here is derived from an EMBL/GenBank/DDBJ whole genome shotgun (WGS) entry which is preliminary data.</text>
</comment>
<organism evidence="3 4">
    <name type="scientific">PS1 clade bacterium</name>
    <dbReference type="NCBI Taxonomy" id="2175152"/>
    <lineage>
        <taxon>Bacteria</taxon>
        <taxon>Pseudomonadati</taxon>
        <taxon>Pseudomonadota</taxon>
        <taxon>Alphaproteobacteria</taxon>
        <taxon>PS1 clade</taxon>
    </lineage>
</organism>
<dbReference type="InterPro" id="IPR041255">
    <property type="entry name" value="LpxI_N"/>
</dbReference>
<protein>
    <submittedName>
        <fullName evidence="3">LpxI family protein</fullName>
    </submittedName>
</protein>
<proteinExistence type="predicted"/>